<dbReference type="InterPro" id="IPR001040">
    <property type="entry name" value="TIF_eIF_4E"/>
</dbReference>
<dbReference type="Proteomes" id="UP000005622">
    <property type="component" value="Unassembled WGS sequence"/>
</dbReference>
<gene>
    <name evidence="7" type="ORF">NERG_00686</name>
    <name evidence="8" type="ORF">NESG_01463</name>
</gene>
<dbReference type="GO" id="GO:0000340">
    <property type="term" value="F:RNA 7-methylguanosine cap binding"/>
    <property type="evidence" value="ECO:0007669"/>
    <property type="project" value="TreeGrafter"/>
</dbReference>
<dbReference type="OrthoDB" id="590761at2759"/>
<keyword evidence="5 6" id="KW-0648">Protein biosynthesis</keyword>
<reference evidence="7" key="1">
    <citation type="submission" date="2011-03" db="EMBL/GenBank/DDBJ databases">
        <title>The Genome Sequence of Nematocida sp1 strain ERTm2.</title>
        <authorList>
            <consortium name="The Broad Institute Genome Sequencing Platform"/>
            <consortium name="The Broad Institute Genome Sequencing Center for Infectious Disease"/>
            <person name="Cuomo C."/>
            <person name="Troemel E."/>
            <person name="Young S.K."/>
            <person name="Zeng Q."/>
            <person name="Gargeya S."/>
            <person name="Fitzgerald M."/>
            <person name="Haas B."/>
            <person name="Abouelleil A."/>
            <person name="Alvarado L."/>
            <person name="Arachchi H.M."/>
            <person name="Berlin A."/>
            <person name="Brown A."/>
            <person name="Chapman S.B."/>
            <person name="Chen Z."/>
            <person name="Dunbar C."/>
            <person name="Freedman E."/>
            <person name="Gearin G."/>
            <person name="Gellesch M."/>
            <person name="Goldberg J."/>
            <person name="Griggs A."/>
            <person name="Gujja S."/>
            <person name="Heilman E.R."/>
            <person name="Heiman D."/>
            <person name="Howarth C."/>
            <person name="Larson L."/>
            <person name="Lui A."/>
            <person name="MacDonald P.J.P."/>
            <person name="Mehta T."/>
            <person name="Montmayeur A."/>
            <person name="Murphy C."/>
            <person name="Neiman D."/>
            <person name="Pearson M."/>
            <person name="Priest M."/>
            <person name="Roberts A."/>
            <person name="Saif S."/>
            <person name="Shea T."/>
            <person name="Shenoy N."/>
            <person name="Sisk P."/>
            <person name="Stolte C."/>
            <person name="Sykes S."/>
            <person name="White J."/>
            <person name="Yandava C."/>
            <person name="Wortman J."/>
            <person name="Nusbaum C."/>
            <person name="Birren B."/>
        </authorList>
    </citation>
    <scope>NUCLEOTIDE SEQUENCE</scope>
    <source>
        <strain evidence="7">ERTm2</strain>
    </source>
</reference>
<comment type="similarity">
    <text evidence="1 6">Belongs to the eukaryotic initiation factor 4E family.</text>
</comment>
<dbReference type="HOGENOM" id="CLU_043552_2_2_1"/>
<dbReference type="InterPro" id="IPR023398">
    <property type="entry name" value="TIF_eIF4e-like"/>
</dbReference>
<dbReference type="GO" id="GO:0016281">
    <property type="term" value="C:eukaryotic translation initiation factor 4F complex"/>
    <property type="evidence" value="ECO:0007669"/>
    <property type="project" value="TreeGrafter"/>
</dbReference>
<evidence type="ECO:0000313" key="7">
    <source>
        <dbReference type="EMBL" id="EHY65990.1"/>
    </source>
</evidence>
<dbReference type="EMBL" id="AKIJ01000003">
    <property type="protein sequence ID" value="KFG26342.1"/>
    <property type="molecule type" value="Genomic_DNA"/>
</dbReference>
<proteinExistence type="inferred from homology"/>
<reference evidence="8 9" key="3">
    <citation type="journal article" date="2014" name="Genome Announc.">
        <title>Genome Sequence of the Microsporidian Species Nematocida sp1 Strain ERTm6 (ATCC PRA-372).</title>
        <authorList>
            <person name="Bakowski M.A."/>
            <person name="Priest M."/>
            <person name="Young S."/>
            <person name="Cuomo C.A."/>
            <person name="Troemel E.R."/>
        </authorList>
    </citation>
    <scope>NUCLEOTIDE SEQUENCE [LARGE SCALE GENOMIC DNA]</scope>
    <source>
        <strain evidence="8 9">ERTm6</strain>
    </source>
</reference>
<evidence type="ECO:0000256" key="2">
    <source>
        <dbReference type="ARBA" id="ARBA00022540"/>
    </source>
</evidence>
<dbReference type="PANTHER" id="PTHR11960">
    <property type="entry name" value="EUKARYOTIC TRANSLATION INITIATION FACTOR 4E RELATED"/>
    <property type="match status" value="1"/>
</dbReference>
<evidence type="ECO:0000313" key="8">
    <source>
        <dbReference type="EMBL" id="KFG26342.1"/>
    </source>
</evidence>
<accession>H8ZAT7</accession>
<evidence type="ECO:0000256" key="1">
    <source>
        <dbReference type="ARBA" id="ARBA00009860"/>
    </source>
</evidence>
<dbReference type="PANTHER" id="PTHR11960:SF8">
    <property type="entry name" value="EUKARYOTIC TRANSLATION INITIATION FACTOR 4E1-RELATED"/>
    <property type="match status" value="1"/>
</dbReference>
<keyword evidence="2 6" id="KW-0396">Initiation factor</keyword>
<evidence type="ECO:0000256" key="5">
    <source>
        <dbReference type="ARBA" id="ARBA00022917"/>
    </source>
</evidence>
<evidence type="ECO:0000313" key="9">
    <source>
        <dbReference type="Proteomes" id="UP000054524"/>
    </source>
</evidence>
<dbReference type="GO" id="GO:0006417">
    <property type="term" value="P:regulation of translation"/>
    <property type="evidence" value="ECO:0007669"/>
    <property type="project" value="UniProtKB-KW"/>
</dbReference>
<name>H8ZAT7_NEMA1</name>
<sequence>MSMDMENMPARHKLNEEWVLWFDYQDKKYTNNDNWSDSLHKLGTVSDIEAFWSTLKEIGDLALLPVSSNLHFFRNGIEPMWEDPRNSAGGKWVLELPFGQNPEQIWTNTLLFCISESFLVRAPNGVLQDSIISNSTIDRALSGAICGAVFSPRKNYIRISIWTSIKDKKVTRIGELWKEFAEIPGNVKISFKVHESAIKGSKDSSSDVYSL</sequence>
<evidence type="ECO:0008006" key="10">
    <source>
        <dbReference type="Google" id="ProtNLM"/>
    </source>
</evidence>
<keyword evidence="9" id="KW-1185">Reference proteome</keyword>
<dbReference type="SUPFAM" id="SSF55418">
    <property type="entry name" value="eIF4e-like"/>
    <property type="match status" value="1"/>
</dbReference>
<reference evidence="8" key="2">
    <citation type="submission" date="2012-10" db="EMBL/GenBank/DDBJ databases">
        <authorList>
            <consortium name="The Broad Institute Genome Sequencing Platform"/>
            <consortium name="The Broad Institute Genome Sequencing Center for Infectious Disease"/>
            <person name="Cuomo C."/>
            <person name="Troemel E."/>
            <person name="Walker B."/>
            <person name="Young S.K."/>
            <person name="Zeng Q."/>
            <person name="Gargeya S."/>
            <person name="Fitzgerald M."/>
            <person name="Haas B."/>
            <person name="Abouelleil A."/>
            <person name="Alvarado L."/>
            <person name="Arachchi H.M."/>
            <person name="Berlin A.M."/>
            <person name="Chapman S.B."/>
            <person name="Goldberg J."/>
            <person name="Griggs A."/>
            <person name="Gujja S."/>
            <person name="Hansen M."/>
            <person name="Howarth C."/>
            <person name="Imamovic A."/>
            <person name="Larimer J."/>
            <person name="McCowan C."/>
            <person name="Murphy C."/>
            <person name="Neiman D."/>
            <person name="Pearson M."/>
            <person name="Priest M."/>
            <person name="Roberts A."/>
            <person name="Saif S."/>
            <person name="Shea T."/>
            <person name="Sisk P."/>
            <person name="Sykes S."/>
            <person name="Wortman J."/>
            <person name="Nusbaum C."/>
            <person name="Birren B."/>
        </authorList>
    </citation>
    <scope>NUCLEOTIDE SEQUENCE</scope>
    <source>
        <strain evidence="8">ERTm6</strain>
    </source>
</reference>
<dbReference type="STRING" id="944018.H8ZAT7"/>
<evidence type="ECO:0000256" key="4">
    <source>
        <dbReference type="ARBA" id="ARBA00022884"/>
    </source>
</evidence>
<evidence type="ECO:0000256" key="3">
    <source>
        <dbReference type="ARBA" id="ARBA00022845"/>
    </source>
</evidence>
<dbReference type="Proteomes" id="UP000054524">
    <property type="component" value="Unassembled WGS sequence"/>
</dbReference>
<keyword evidence="3" id="KW-0810">Translation regulation</keyword>
<dbReference type="EMBL" id="JH604634">
    <property type="protein sequence ID" value="EHY65990.1"/>
    <property type="molecule type" value="Genomic_DNA"/>
</dbReference>
<accession>A0A086J2H4</accession>
<protein>
    <recommendedName>
        <fullName evidence="10">Translation initiation factor 4E</fullName>
    </recommendedName>
</protein>
<evidence type="ECO:0000256" key="6">
    <source>
        <dbReference type="RuleBase" id="RU004374"/>
    </source>
</evidence>
<keyword evidence="4 6" id="KW-0694">RNA-binding</keyword>
<dbReference type="Pfam" id="PF01652">
    <property type="entry name" value="IF4E"/>
    <property type="match status" value="1"/>
</dbReference>
<dbReference type="AlphaFoldDB" id="H8ZAT7"/>
<dbReference type="Gene3D" id="3.30.760.10">
    <property type="entry name" value="RNA Cap, Translation Initiation Factor Eif4e"/>
    <property type="match status" value="1"/>
</dbReference>
<dbReference type="GO" id="GO:0003743">
    <property type="term" value="F:translation initiation factor activity"/>
    <property type="evidence" value="ECO:0007669"/>
    <property type="project" value="UniProtKB-KW"/>
</dbReference>
<organism evidence="7">
    <name type="scientific">Nematocida ausubeli (strain ATCC PRA-371 / ERTm2)</name>
    <name type="common">Nematode killer fungus</name>
    <dbReference type="NCBI Taxonomy" id="1913371"/>
    <lineage>
        <taxon>Eukaryota</taxon>
        <taxon>Fungi</taxon>
        <taxon>Fungi incertae sedis</taxon>
        <taxon>Microsporidia</taxon>
        <taxon>Nematocida</taxon>
    </lineage>
</organism>